<keyword evidence="4" id="KW-0732">Signal</keyword>
<dbReference type="Pfam" id="PF00930">
    <property type="entry name" value="DPPIV_N"/>
    <property type="match status" value="1"/>
</dbReference>
<dbReference type="Pfam" id="PF00326">
    <property type="entry name" value="Peptidase_S9"/>
    <property type="match status" value="1"/>
</dbReference>
<dbReference type="Gene3D" id="3.40.50.1820">
    <property type="entry name" value="alpha/beta hydrolase"/>
    <property type="match status" value="1"/>
</dbReference>
<dbReference type="RefSeq" id="XP_014479088.1">
    <property type="nucleotide sequence ID" value="XM_014623602.1"/>
</dbReference>
<evidence type="ECO:0000256" key="2">
    <source>
        <dbReference type="ARBA" id="ARBA00010036"/>
    </source>
</evidence>
<evidence type="ECO:0000313" key="9">
    <source>
        <dbReference type="Proteomes" id="UP000515204"/>
    </source>
</evidence>
<evidence type="ECO:0000313" key="10">
    <source>
        <dbReference type="RefSeq" id="XP_014479088.1"/>
    </source>
</evidence>
<reference evidence="10" key="1">
    <citation type="submission" date="2025-08" db="UniProtKB">
        <authorList>
            <consortium name="RefSeq"/>
        </authorList>
    </citation>
    <scope>IDENTIFICATION</scope>
</reference>
<evidence type="ECO:0000256" key="3">
    <source>
        <dbReference type="ARBA" id="ARBA00022525"/>
    </source>
</evidence>
<dbReference type="FunFam" id="3.40.50.1820:FF:000003">
    <property type="entry name" value="Dipeptidyl peptidase 4"/>
    <property type="match status" value="1"/>
</dbReference>
<dbReference type="Proteomes" id="UP000515204">
    <property type="component" value="Unplaced"/>
</dbReference>
<dbReference type="GO" id="GO:0006508">
    <property type="term" value="P:proteolysis"/>
    <property type="evidence" value="ECO:0007669"/>
    <property type="project" value="InterPro"/>
</dbReference>
<dbReference type="KEGG" id="dqu:106746725"/>
<dbReference type="GO" id="GO:0008236">
    <property type="term" value="F:serine-type peptidase activity"/>
    <property type="evidence" value="ECO:0007669"/>
    <property type="project" value="InterPro"/>
</dbReference>
<feature type="domain" description="Dipeptidylpeptidase IV N-terminal" evidence="8">
    <location>
        <begin position="167"/>
        <end position="536"/>
    </location>
</feature>
<feature type="domain" description="Peptidase S9 prolyl oligopeptidase catalytic" evidence="7">
    <location>
        <begin position="619"/>
        <end position="822"/>
    </location>
</feature>
<evidence type="ECO:0000256" key="4">
    <source>
        <dbReference type="ARBA" id="ARBA00022729"/>
    </source>
</evidence>
<dbReference type="SUPFAM" id="SSF53474">
    <property type="entry name" value="alpha/beta-Hydrolases"/>
    <property type="match status" value="1"/>
</dbReference>
<evidence type="ECO:0000256" key="6">
    <source>
        <dbReference type="ARBA" id="ARBA00072929"/>
    </source>
</evidence>
<organism evidence="9 10">
    <name type="scientific">Dinoponera quadriceps</name>
    <name type="common">South American ant</name>
    <dbReference type="NCBI Taxonomy" id="609295"/>
    <lineage>
        <taxon>Eukaryota</taxon>
        <taxon>Metazoa</taxon>
        <taxon>Ecdysozoa</taxon>
        <taxon>Arthropoda</taxon>
        <taxon>Hexapoda</taxon>
        <taxon>Insecta</taxon>
        <taxon>Pterygota</taxon>
        <taxon>Neoptera</taxon>
        <taxon>Endopterygota</taxon>
        <taxon>Hymenoptera</taxon>
        <taxon>Apocrita</taxon>
        <taxon>Aculeata</taxon>
        <taxon>Formicoidea</taxon>
        <taxon>Formicidae</taxon>
        <taxon>Ponerinae</taxon>
        <taxon>Ponerini</taxon>
        <taxon>Dinoponera</taxon>
    </lineage>
</organism>
<dbReference type="GO" id="GO:0005886">
    <property type="term" value="C:plasma membrane"/>
    <property type="evidence" value="ECO:0007669"/>
    <property type="project" value="TreeGrafter"/>
</dbReference>
<keyword evidence="3" id="KW-0964">Secreted</keyword>
<dbReference type="PANTHER" id="PTHR11731:SF154">
    <property type="entry name" value="VENOM DIPEPTIDYL PEPTIDASE 4-LIKE PROTEIN"/>
    <property type="match status" value="1"/>
</dbReference>
<keyword evidence="5" id="KW-0325">Glycoprotein</keyword>
<dbReference type="InterPro" id="IPR029058">
    <property type="entry name" value="AB_hydrolase_fold"/>
</dbReference>
<sequence>MSRSRHSRPRLSILLVALLAVIRYFRISLSITLPPTLKVPDPYGYDRDKRKIAAYNADNVLPLLALFSCLFVIGQTRTVSRVDESSIDVPVYKDSDVKKPFLLEEIYFHFYTPFGFNGTWISDDEILMENTILGDITKYNVMTGETTTMFDGKNLPLEYKFGSGTFSPDKQNILFTYNVKHVFRHSKIMSIVVYDVKRGTFEKVANESRVLLAKWLPNGNGLVYVRNNDIYHAVFKDGKSIVRRLTKSGKSGIVFNGISDWVYEEEVYASSTAMWHSPHGRYLAFATFNDTQVRDMEYSHYGVPGSLRDQYPTQVKLKYPKVGTPNPIVSLSVIDLTDPSSEAVTLEAPVHVVGSDNILYTVSWWNLTHVTATWTNRVQNQSQLVMYDAQGTAKLVWYDEEREGWLQPNSPVKVGNYALLLRQEDSGTSAGKFRHIVRYECDDGRFTSRVDLTPGPSEVHSIQAVDSRRGRVYYFATAPGEPSRRNLYSVALDASQNPTCISCEQHTPEGNKCAYAYASFSSRMSHYALSCSGPDLLAVTIHDENHRRITTWEDNKLIRDMLSKKLMPLQRDFNVTVNGYDSRVRLFLPPDFDETESYPMLVYVYGGPNSARIVDVAKFGYEHYMTTNKRVIYAWIDGRGSAFKGSKMLFEIYRRIGTVEVEDTIAVTKILQERYSWIDPDRTGIWGWSYGGFTTGMVLATDVESVFKCGISVAPVTSWIYYDSIYTERFMGLPTVDDNLAGYNATDISRRVRGIRGKKYMLIHGTEDDNVHYQQAMALAKSLERRDILFEQVTYTDEVHALLRVSPHLYHTMDKFWSECFGLDRTR</sequence>
<evidence type="ECO:0000259" key="7">
    <source>
        <dbReference type="Pfam" id="PF00326"/>
    </source>
</evidence>
<dbReference type="InterPro" id="IPR002469">
    <property type="entry name" value="Peptidase_S9B_N"/>
</dbReference>
<proteinExistence type="inferred from homology"/>
<dbReference type="OrthoDB" id="16520at2759"/>
<comment type="similarity">
    <text evidence="2">Belongs to the peptidase S9B family. DPPIV subfamily.</text>
</comment>
<dbReference type="PANTHER" id="PTHR11731">
    <property type="entry name" value="PROTEASE FAMILY S9B,C DIPEPTIDYL-PEPTIDASE IV-RELATED"/>
    <property type="match status" value="1"/>
</dbReference>
<name>A0A6P3XMC8_DINQU</name>
<comment type="subcellular location">
    <subcellularLocation>
        <location evidence="1">Secreted</location>
    </subcellularLocation>
</comment>
<evidence type="ECO:0000256" key="1">
    <source>
        <dbReference type="ARBA" id="ARBA00004613"/>
    </source>
</evidence>
<dbReference type="SUPFAM" id="SSF82171">
    <property type="entry name" value="DPP6 N-terminal domain-like"/>
    <property type="match status" value="1"/>
</dbReference>
<dbReference type="AlphaFoldDB" id="A0A6P3XMC8"/>
<protein>
    <recommendedName>
        <fullName evidence="6">Venom dipeptidyl peptidase 4</fullName>
    </recommendedName>
</protein>
<keyword evidence="9" id="KW-1185">Reference proteome</keyword>
<dbReference type="Gene3D" id="2.140.10.30">
    <property type="entry name" value="Dipeptidylpeptidase IV, N-terminal domain"/>
    <property type="match status" value="1"/>
</dbReference>
<dbReference type="GO" id="GO:0008239">
    <property type="term" value="F:dipeptidyl-peptidase activity"/>
    <property type="evidence" value="ECO:0007669"/>
    <property type="project" value="TreeGrafter"/>
</dbReference>
<dbReference type="InterPro" id="IPR001375">
    <property type="entry name" value="Peptidase_S9_cat"/>
</dbReference>
<dbReference type="GeneID" id="106746725"/>
<evidence type="ECO:0000259" key="8">
    <source>
        <dbReference type="Pfam" id="PF00930"/>
    </source>
</evidence>
<accession>A0A6P3XMC8</accession>
<dbReference type="GO" id="GO:0005576">
    <property type="term" value="C:extracellular region"/>
    <property type="evidence" value="ECO:0007669"/>
    <property type="project" value="UniProtKB-SubCell"/>
</dbReference>
<dbReference type="InterPro" id="IPR050278">
    <property type="entry name" value="Serine_Prot_S9B/DPPIV"/>
</dbReference>
<gene>
    <name evidence="10" type="primary">LOC106746725</name>
</gene>
<evidence type="ECO:0000256" key="5">
    <source>
        <dbReference type="ARBA" id="ARBA00023180"/>
    </source>
</evidence>